<dbReference type="Gene3D" id="3.55.10.10">
    <property type="entry name" value="Archease domain"/>
    <property type="match status" value="1"/>
</dbReference>
<reference evidence="6 7" key="1">
    <citation type="submission" date="2018-04" db="EMBL/GenBank/DDBJ databases">
        <title>The genome of golden apple snail Pomacea canaliculata provides insight into stress tolerance and invasive adaptation.</title>
        <authorList>
            <person name="Liu C."/>
            <person name="Liu B."/>
            <person name="Ren Y."/>
            <person name="Zhang Y."/>
            <person name="Wang H."/>
            <person name="Li S."/>
            <person name="Jiang F."/>
            <person name="Yin L."/>
            <person name="Zhang G."/>
            <person name="Qian W."/>
            <person name="Fan W."/>
        </authorList>
    </citation>
    <scope>NUCLEOTIDE SEQUENCE [LARGE SCALE GENOMIC DNA]</scope>
    <source>
        <strain evidence="6">SZHN2017</strain>
        <tissue evidence="6">Muscle</tissue>
    </source>
</reference>
<keyword evidence="4" id="KW-0106">Calcium</keyword>
<evidence type="ECO:0000256" key="3">
    <source>
        <dbReference type="ARBA" id="ARBA00022723"/>
    </source>
</evidence>
<dbReference type="EMBL" id="PZQS01000004">
    <property type="protein sequence ID" value="PVD31766.1"/>
    <property type="molecule type" value="Genomic_DNA"/>
</dbReference>
<evidence type="ECO:0000313" key="7">
    <source>
        <dbReference type="Proteomes" id="UP000245119"/>
    </source>
</evidence>
<dbReference type="GO" id="GO:0072669">
    <property type="term" value="C:tRNA-splicing ligase complex"/>
    <property type="evidence" value="ECO:0007669"/>
    <property type="project" value="TreeGrafter"/>
</dbReference>
<proteinExistence type="inferred from homology"/>
<gene>
    <name evidence="6" type="ORF">C0Q70_07184</name>
</gene>
<protein>
    <recommendedName>
        <fullName evidence="5">Archease domain-containing protein</fullName>
    </recommendedName>
</protein>
<comment type="similarity">
    <text evidence="1">Belongs to the archease family.</text>
</comment>
<evidence type="ECO:0000256" key="2">
    <source>
        <dbReference type="ARBA" id="ARBA00022694"/>
    </source>
</evidence>
<feature type="domain" description="Archease" evidence="5">
    <location>
        <begin position="66"/>
        <end position="154"/>
    </location>
</feature>
<dbReference type="AlphaFoldDB" id="A0A2T7PEC4"/>
<name>A0A2T7PEC4_POMCA</name>
<organism evidence="6 7">
    <name type="scientific">Pomacea canaliculata</name>
    <name type="common">Golden apple snail</name>
    <dbReference type="NCBI Taxonomy" id="400727"/>
    <lineage>
        <taxon>Eukaryota</taxon>
        <taxon>Metazoa</taxon>
        <taxon>Spiralia</taxon>
        <taxon>Lophotrochozoa</taxon>
        <taxon>Mollusca</taxon>
        <taxon>Gastropoda</taxon>
        <taxon>Caenogastropoda</taxon>
        <taxon>Architaenioglossa</taxon>
        <taxon>Ampullarioidea</taxon>
        <taxon>Ampullariidae</taxon>
        <taxon>Pomacea</taxon>
    </lineage>
</organism>
<accession>A0A2T7PEC4</accession>
<keyword evidence="2" id="KW-0819">tRNA processing</keyword>
<dbReference type="PANTHER" id="PTHR12682">
    <property type="entry name" value="ARCHEASE"/>
    <property type="match status" value="1"/>
</dbReference>
<comment type="caution">
    <text evidence="6">The sequence shown here is derived from an EMBL/GenBank/DDBJ whole genome shotgun (WGS) entry which is preliminary data.</text>
</comment>
<dbReference type="STRING" id="400727.A0A2T7PEC4"/>
<evidence type="ECO:0000259" key="5">
    <source>
        <dbReference type="Pfam" id="PF01951"/>
    </source>
</evidence>
<keyword evidence="7" id="KW-1185">Reference proteome</keyword>
<keyword evidence="3" id="KW-0479">Metal-binding</keyword>
<dbReference type="Pfam" id="PF01951">
    <property type="entry name" value="Archease"/>
    <property type="match status" value="1"/>
</dbReference>
<dbReference type="SUPFAM" id="SSF69819">
    <property type="entry name" value="MTH1598-like"/>
    <property type="match status" value="1"/>
</dbReference>
<sequence>MDDDWPSDDAFWLEEGNRLPETKLQTETEVRNEDNVDAAEEEEEACTFGDPEMELTNIPEIPVAKYEWDDLESLLYHFLDELLFLFSVEPFIICRVVRILEFDDVNFKIHAEGFGEPFDRSKHPPGTEVKAITYSNMQIHKDSETHDIFVIIDI</sequence>
<evidence type="ECO:0000256" key="1">
    <source>
        <dbReference type="ARBA" id="ARBA00007963"/>
    </source>
</evidence>
<dbReference type="InterPro" id="IPR023572">
    <property type="entry name" value="Archease_dom"/>
</dbReference>
<dbReference type="GO" id="GO:0006388">
    <property type="term" value="P:tRNA splicing, via endonucleolytic cleavage and ligation"/>
    <property type="evidence" value="ECO:0007669"/>
    <property type="project" value="TreeGrafter"/>
</dbReference>
<dbReference type="PANTHER" id="PTHR12682:SF11">
    <property type="entry name" value="PROTEIN ARCHEASE"/>
    <property type="match status" value="1"/>
</dbReference>
<evidence type="ECO:0000256" key="4">
    <source>
        <dbReference type="ARBA" id="ARBA00022837"/>
    </source>
</evidence>
<dbReference type="GO" id="GO:0046872">
    <property type="term" value="F:metal ion binding"/>
    <property type="evidence" value="ECO:0007669"/>
    <property type="project" value="UniProtKB-KW"/>
</dbReference>
<dbReference type="InterPro" id="IPR002804">
    <property type="entry name" value="Archease"/>
</dbReference>
<evidence type="ECO:0000313" key="6">
    <source>
        <dbReference type="EMBL" id="PVD31766.1"/>
    </source>
</evidence>
<dbReference type="OrthoDB" id="2190767at2759"/>
<dbReference type="InterPro" id="IPR036820">
    <property type="entry name" value="Archease_dom_sf"/>
</dbReference>
<dbReference type="Proteomes" id="UP000245119">
    <property type="component" value="Linkage Group LG4"/>
</dbReference>